<dbReference type="EMBL" id="JBEHHI010000003">
    <property type="protein sequence ID" value="MEX5729448.1"/>
    <property type="molecule type" value="Genomic_DNA"/>
</dbReference>
<comment type="caution">
    <text evidence="2">The sequence shown here is derived from an EMBL/GenBank/DDBJ whole genome shotgun (WGS) entry which is preliminary data.</text>
</comment>
<feature type="domain" description="Phasin" evidence="1">
    <location>
        <begin position="21"/>
        <end position="109"/>
    </location>
</feature>
<accession>A0ABV3XYS3</accession>
<reference evidence="2 3" key="1">
    <citation type="submission" date="2024-06" db="EMBL/GenBank/DDBJ databases">
        <title>Genome of Rhodovulum iodosum, a marine photoferrotroph.</title>
        <authorList>
            <person name="Bianchini G."/>
            <person name="Nikeleit V."/>
            <person name="Kappler A."/>
            <person name="Bryce C."/>
            <person name="Sanchez-Baracaldo P."/>
        </authorList>
    </citation>
    <scope>NUCLEOTIDE SEQUENCE [LARGE SCALE GENOMIC DNA]</scope>
    <source>
        <strain evidence="2 3">UT/N1</strain>
    </source>
</reference>
<organism evidence="2 3">
    <name type="scientific">Rhodovulum iodosum</name>
    <dbReference type="NCBI Taxonomy" id="68291"/>
    <lineage>
        <taxon>Bacteria</taxon>
        <taxon>Pseudomonadati</taxon>
        <taxon>Pseudomonadota</taxon>
        <taxon>Alphaproteobacteria</taxon>
        <taxon>Rhodobacterales</taxon>
        <taxon>Paracoccaceae</taxon>
        <taxon>Rhodovulum</taxon>
    </lineage>
</organism>
<gene>
    <name evidence="2" type="ORF">Ga0609869_002801</name>
</gene>
<keyword evidence="3" id="KW-1185">Reference proteome</keyword>
<evidence type="ECO:0000259" key="1">
    <source>
        <dbReference type="Pfam" id="PF09361"/>
    </source>
</evidence>
<evidence type="ECO:0000313" key="2">
    <source>
        <dbReference type="EMBL" id="MEX5729448.1"/>
    </source>
</evidence>
<proteinExistence type="predicted"/>
<sequence length="112" mass="12052">MATQETHDSDTDSPIAALTGAQAEGLGLMAWLGTATLQNMRILGAEMANFTADRMGKDLRAQQALWNCRNPEDVVAVQAGYVEETLSDYADAAGRLAEMGGDMFDKALERAR</sequence>
<dbReference type="RefSeq" id="WP_170168771.1">
    <property type="nucleotide sequence ID" value="NZ_JBEHHI010000003.1"/>
</dbReference>
<protein>
    <recommendedName>
        <fullName evidence="1">Phasin domain-containing protein</fullName>
    </recommendedName>
</protein>
<dbReference type="InterPro" id="IPR018968">
    <property type="entry name" value="Phasin"/>
</dbReference>
<dbReference type="Pfam" id="PF09361">
    <property type="entry name" value="Phasin_2"/>
    <property type="match status" value="1"/>
</dbReference>
<name>A0ABV3XYS3_9RHOB</name>
<dbReference type="Proteomes" id="UP001560019">
    <property type="component" value="Unassembled WGS sequence"/>
</dbReference>
<evidence type="ECO:0000313" key="3">
    <source>
        <dbReference type="Proteomes" id="UP001560019"/>
    </source>
</evidence>